<sequence>MLRLLLQSWEATACTWKGSYKQYQYHHQNHDHHDISTAAQDPGAVGTLYLAPWNAQPYPHLTPEQSFAMLTAKFLIALSNAGSANQIVMPQDQHAMILASLVVTGLSSISMERAMNTSA</sequence>
<reference evidence="2" key="1">
    <citation type="journal article" date="2019" name="Gigascience">
        <title>De novo genome assembly of the endangered Acer yangbiense, a plant species with extremely small populations endemic to Yunnan Province, China.</title>
        <authorList>
            <person name="Yang J."/>
            <person name="Wariss H.M."/>
            <person name="Tao L."/>
            <person name="Zhang R."/>
            <person name="Yun Q."/>
            <person name="Hollingsworth P."/>
            <person name="Dao Z."/>
            <person name="Luo G."/>
            <person name="Guo H."/>
            <person name="Ma Y."/>
            <person name="Sun W."/>
        </authorList>
    </citation>
    <scope>NUCLEOTIDE SEQUENCE [LARGE SCALE GENOMIC DNA]</scope>
    <source>
        <strain evidence="2">cv. br00</strain>
    </source>
</reference>
<organism evidence="1 2">
    <name type="scientific">Salix brachista</name>
    <dbReference type="NCBI Taxonomy" id="2182728"/>
    <lineage>
        <taxon>Eukaryota</taxon>
        <taxon>Viridiplantae</taxon>
        <taxon>Streptophyta</taxon>
        <taxon>Embryophyta</taxon>
        <taxon>Tracheophyta</taxon>
        <taxon>Spermatophyta</taxon>
        <taxon>Magnoliopsida</taxon>
        <taxon>eudicotyledons</taxon>
        <taxon>Gunneridae</taxon>
        <taxon>Pentapetalae</taxon>
        <taxon>rosids</taxon>
        <taxon>fabids</taxon>
        <taxon>Malpighiales</taxon>
        <taxon>Salicaceae</taxon>
        <taxon>Saliceae</taxon>
        <taxon>Salix</taxon>
    </lineage>
</organism>
<dbReference type="AlphaFoldDB" id="A0A5N5KX23"/>
<name>A0A5N5KX23_9ROSI</name>
<gene>
    <name evidence="1" type="ORF">DKX38_017767</name>
</gene>
<keyword evidence="2" id="KW-1185">Reference proteome</keyword>
<accession>A0A5N5KX23</accession>
<proteinExistence type="predicted"/>
<dbReference type="EMBL" id="VDCV01000011">
    <property type="protein sequence ID" value="KAB5534681.1"/>
    <property type="molecule type" value="Genomic_DNA"/>
</dbReference>
<dbReference type="Proteomes" id="UP000326939">
    <property type="component" value="Chromosome 11"/>
</dbReference>
<evidence type="ECO:0000313" key="2">
    <source>
        <dbReference type="Proteomes" id="UP000326939"/>
    </source>
</evidence>
<evidence type="ECO:0000313" key="1">
    <source>
        <dbReference type="EMBL" id="KAB5534681.1"/>
    </source>
</evidence>
<comment type="caution">
    <text evidence="1">The sequence shown here is derived from an EMBL/GenBank/DDBJ whole genome shotgun (WGS) entry which is preliminary data.</text>
</comment>
<protein>
    <submittedName>
        <fullName evidence="1">Uncharacterized protein</fullName>
    </submittedName>
</protein>